<evidence type="ECO:0000256" key="7">
    <source>
        <dbReference type="ARBA" id="ARBA00022989"/>
    </source>
</evidence>
<dbReference type="InterPro" id="IPR024744">
    <property type="entry name" value="CSS-motif_dom"/>
</dbReference>
<dbReference type="InterPro" id="IPR001633">
    <property type="entry name" value="EAL_dom"/>
</dbReference>
<dbReference type="InterPro" id="IPR035919">
    <property type="entry name" value="EAL_sf"/>
</dbReference>
<dbReference type="EC" id="3.1.4.52" evidence="2"/>
<keyword evidence="4" id="KW-0973">c-di-GMP</keyword>
<protein>
    <recommendedName>
        <fullName evidence="2">cyclic-guanylate-specific phosphodiesterase</fullName>
        <ecNumber evidence="2">3.1.4.52</ecNumber>
    </recommendedName>
</protein>
<dbReference type="GO" id="GO:0005886">
    <property type="term" value="C:plasma membrane"/>
    <property type="evidence" value="ECO:0007669"/>
    <property type="project" value="UniProtKB-SubCell"/>
</dbReference>
<dbReference type="PANTHER" id="PTHR33121:SF79">
    <property type="entry name" value="CYCLIC DI-GMP PHOSPHODIESTERASE PDED-RELATED"/>
    <property type="match status" value="1"/>
</dbReference>
<dbReference type="CDD" id="cd01948">
    <property type="entry name" value="EAL"/>
    <property type="match status" value="1"/>
</dbReference>
<keyword evidence="7 10" id="KW-1133">Transmembrane helix</keyword>
<evidence type="ECO:0000259" key="11">
    <source>
        <dbReference type="PROSITE" id="PS50883"/>
    </source>
</evidence>
<sequence>MIGQQLSGARAWVIGCGLLGLVLGAALGELAVRQQHHEEAATLAASYIARADQVHDEVVKVLAQTNAFAAPACSDEDIAYMRGMVIRSQFIKSVARLDGEQLLCGATLGRLSKPVALAPPNMITPGGMRVNFNANVAGVPDVQAMVVAHGRASVIVSRLSYTSLVDPRLDYAIVVDVAGKREHFISNDPEMDIDAIPLISSDTLTLKDRRYEVSCSKRYPGCIVATLASPPAVSESPVLQGFAALGLLTGMGGGLGISLCIGWLRSLRRRLRRALHNGDLTLVYQPIVRLADRHLVGVEALLRWKDESGKPVNPEVFIAIAEQAGFINEVTRFVVRRTLAELALQAKARPGFRITINISVQDLTNPGFLPFVAAQLKQRGLPADSLGFEVTERSTAEHEPLARGIQKLRDAGHSVYLDDFGTEYSSLSYLADLSIDAIKLDRVFTMHLDEDSNSASIAPQIVAMAKGLGLGLVVEGIEEERQAAYFLKLDPTAYGQGWLFGTPVPADRLFER</sequence>
<dbReference type="SUPFAM" id="SSF141868">
    <property type="entry name" value="EAL domain-like"/>
    <property type="match status" value="1"/>
</dbReference>
<evidence type="ECO:0000313" key="12">
    <source>
        <dbReference type="EMBL" id="QEI07527.1"/>
    </source>
</evidence>
<evidence type="ECO:0000313" key="13">
    <source>
        <dbReference type="Proteomes" id="UP000325161"/>
    </source>
</evidence>
<organism evidence="12 13">
    <name type="scientific">Pigmentiphaga aceris</name>
    <dbReference type="NCBI Taxonomy" id="1940612"/>
    <lineage>
        <taxon>Bacteria</taxon>
        <taxon>Pseudomonadati</taxon>
        <taxon>Pseudomonadota</taxon>
        <taxon>Betaproteobacteria</taxon>
        <taxon>Burkholderiales</taxon>
        <taxon>Alcaligenaceae</taxon>
        <taxon>Pigmentiphaga</taxon>
    </lineage>
</organism>
<comment type="subcellular location">
    <subcellularLocation>
        <location evidence="1">Cell membrane</location>
        <topology evidence="1">Multi-pass membrane protein</topology>
    </subcellularLocation>
</comment>
<evidence type="ECO:0000256" key="1">
    <source>
        <dbReference type="ARBA" id="ARBA00004651"/>
    </source>
</evidence>
<feature type="domain" description="EAL" evidence="11">
    <location>
        <begin position="264"/>
        <end position="512"/>
    </location>
</feature>
<comment type="catalytic activity">
    <reaction evidence="9">
        <text>3',3'-c-di-GMP + H2O = 5'-phosphoguanylyl(3'-&gt;5')guanosine + H(+)</text>
        <dbReference type="Rhea" id="RHEA:24902"/>
        <dbReference type="ChEBI" id="CHEBI:15377"/>
        <dbReference type="ChEBI" id="CHEBI:15378"/>
        <dbReference type="ChEBI" id="CHEBI:58754"/>
        <dbReference type="ChEBI" id="CHEBI:58805"/>
        <dbReference type="EC" id="3.1.4.52"/>
    </reaction>
</comment>
<evidence type="ECO:0000256" key="8">
    <source>
        <dbReference type="ARBA" id="ARBA00023136"/>
    </source>
</evidence>
<dbReference type="Pfam" id="PF12792">
    <property type="entry name" value="CSS-motif"/>
    <property type="match status" value="1"/>
</dbReference>
<evidence type="ECO:0000256" key="2">
    <source>
        <dbReference type="ARBA" id="ARBA00012282"/>
    </source>
</evidence>
<evidence type="ECO:0000256" key="5">
    <source>
        <dbReference type="ARBA" id="ARBA00022692"/>
    </source>
</evidence>
<dbReference type="Gene3D" id="3.20.20.450">
    <property type="entry name" value="EAL domain"/>
    <property type="match status" value="1"/>
</dbReference>
<keyword evidence="3" id="KW-1003">Cell membrane</keyword>
<keyword evidence="13" id="KW-1185">Reference proteome</keyword>
<dbReference type="PROSITE" id="PS50883">
    <property type="entry name" value="EAL"/>
    <property type="match status" value="1"/>
</dbReference>
<dbReference type="Pfam" id="PF00563">
    <property type="entry name" value="EAL"/>
    <property type="match status" value="1"/>
</dbReference>
<reference evidence="12 13" key="1">
    <citation type="submission" date="2019-08" db="EMBL/GenBank/DDBJ databases">
        <title>Amphibian skin-associated Pigmentiphaga: genome sequence and occurrence across geography and hosts.</title>
        <authorList>
            <person name="Bletz M.C."/>
            <person name="Bunk B."/>
            <person name="Sproeer C."/>
            <person name="Biwer P."/>
            <person name="Reiter S."/>
            <person name="Rabemananjara F.C.E."/>
            <person name="Schulz S."/>
            <person name="Overmann J."/>
            <person name="Vences M."/>
        </authorList>
    </citation>
    <scope>NUCLEOTIDE SEQUENCE [LARGE SCALE GENOMIC DNA]</scope>
    <source>
        <strain evidence="12 13">Mada1488</strain>
    </source>
</reference>
<keyword evidence="8 10" id="KW-0472">Membrane</keyword>
<dbReference type="PANTHER" id="PTHR33121">
    <property type="entry name" value="CYCLIC DI-GMP PHOSPHODIESTERASE PDEF"/>
    <property type="match status" value="1"/>
</dbReference>
<name>A0A5C0B4R4_9BURK</name>
<gene>
    <name evidence="12" type="ORF">FXN63_18050</name>
</gene>
<dbReference type="GO" id="GO:0071111">
    <property type="term" value="F:cyclic-guanylate-specific phosphodiesterase activity"/>
    <property type="evidence" value="ECO:0007669"/>
    <property type="project" value="UniProtKB-EC"/>
</dbReference>
<accession>A0A5C0B4R4</accession>
<dbReference type="OrthoDB" id="9813903at2"/>
<proteinExistence type="predicted"/>
<dbReference type="SMART" id="SM00052">
    <property type="entry name" value="EAL"/>
    <property type="match status" value="1"/>
</dbReference>
<evidence type="ECO:0000256" key="10">
    <source>
        <dbReference type="SAM" id="Phobius"/>
    </source>
</evidence>
<dbReference type="Proteomes" id="UP000325161">
    <property type="component" value="Chromosome"/>
</dbReference>
<evidence type="ECO:0000256" key="6">
    <source>
        <dbReference type="ARBA" id="ARBA00022801"/>
    </source>
</evidence>
<keyword evidence="6" id="KW-0378">Hydrolase</keyword>
<dbReference type="KEGG" id="pacr:FXN63_18050"/>
<dbReference type="AlphaFoldDB" id="A0A5C0B4R4"/>
<evidence type="ECO:0000256" key="3">
    <source>
        <dbReference type="ARBA" id="ARBA00022475"/>
    </source>
</evidence>
<feature type="transmembrane region" description="Helical" evidence="10">
    <location>
        <begin position="242"/>
        <end position="264"/>
    </location>
</feature>
<evidence type="ECO:0000256" key="9">
    <source>
        <dbReference type="ARBA" id="ARBA00034290"/>
    </source>
</evidence>
<evidence type="ECO:0000256" key="4">
    <source>
        <dbReference type="ARBA" id="ARBA00022636"/>
    </source>
</evidence>
<dbReference type="RefSeq" id="WP_148816574.1">
    <property type="nucleotide sequence ID" value="NZ_CP043046.1"/>
</dbReference>
<keyword evidence="5 10" id="KW-0812">Transmembrane</keyword>
<dbReference type="EMBL" id="CP043046">
    <property type="protein sequence ID" value="QEI07527.1"/>
    <property type="molecule type" value="Genomic_DNA"/>
</dbReference>
<dbReference type="InterPro" id="IPR050706">
    <property type="entry name" value="Cyclic-di-GMP_PDE-like"/>
</dbReference>